<dbReference type="Proteomes" id="UP000199365">
    <property type="component" value="Unassembled WGS sequence"/>
</dbReference>
<organism evidence="1 2">
    <name type="scientific">Paraburkholderia tuberum</name>
    <dbReference type="NCBI Taxonomy" id="157910"/>
    <lineage>
        <taxon>Bacteria</taxon>
        <taxon>Pseudomonadati</taxon>
        <taxon>Pseudomonadota</taxon>
        <taxon>Betaproteobacteria</taxon>
        <taxon>Burkholderiales</taxon>
        <taxon>Burkholderiaceae</taxon>
        <taxon>Paraburkholderia</taxon>
    </lineage>
</organism>
<dbReference type="AlphaFoldDB" id="A0A1H1IYT6"/>
<name>A0A1H1IYT6_9BURK</name>
<gene>
    <name evidence="1" type="ORF">SAMN05445850_3810</name>
</gene>
<proteinExistence type="predicted"/>
<keyword evidence="2" id="KW-1185">Reference proteome</keyword>
<evidence type="ECO:0000313" key="1">
    <source>
        <dbReference type="EMBL" id="SDR42448.1"/>
    </source>
</evidence>
<sequence>MGYWAYKEVRSMHFLGTRCSPCRIRSGGLACGCCNAETPGHLTNVKTLRCNEKNVREVQDAKLI</sequence>
<dbReference type="EMBL" id="FNKX01000002">
    <property type="protein sequence ID" value="SDR42448.1"/>
    <property type="molecule type" value="Genomic_DNA"/>
</dbReference>
<accession>A0A1H1IYT6</accession>
<evidence type="ECO:0000313" key="2">
    <source>
        <dbReference type="Proteomes" id="UP000199365"/>
    </source>
</evidence>
<reference evidence="2" key="1">
    <citation type="submission" date="2016-10" db="EMBL/GenBank/DDBJ databases">
        <authorList>
            <person name="Varghese N."/>
            <person name="Submissions S."/>
        </authorList>
    </citation>
    <scope>NUCLEOTIDE SEQUENCE [LARGE SCALE GENOMIC DNA]</scope>
    <source>
        <strain evidence="2">DUS833</strain>
    </source>
</reference>
<protein>
    <submittedName>
        <fullName evidence="1">Uncharacterized protein</fullName>
    </submittedName>
</protein>